<evidence type="ECO:0000256" key="3">
    <source>
        <dbReference type="ARBA" id="ARBA00022603"/>
    </source>
</evidence>
<evidence type="ECO:0000256" key="2">
    <source>
        <dbReference type="ARBA" id="ARBA00022454"/>
    </source>
</evidence>
<feature type="compositionally biased region" description="Basic and acidic residues" evidence="8">
    <location>
        <begin position="48"/>
        <end position="70"/>
    </location>
</feature>
<protein>
    <submittedName>
        <fullName evidence="9">SET domain-containing protein</fullName>
    </submittedName>
</protein>
<dbReference type="OrthoDB" id="5911806at2759"/>
<dbReference type="SUPFAM" id="SSF82199">
    <property type="entry name" value="SET domain"/>
    <property type="match status" value="1"/>
</dbReference>
<name>A0A2A6BCW9_PRIPA</name>
<evidence type="ECO:0000256" key="4">
    <source>
        <dbReference type="ARBA" id="ARBA00022679"/>
    </source>
</evidence>
<evidence type="ECO:0000256" key="6">
    <source>
        <dbReference type="ARBA" id="ARBA00022723"/>
    </source>
</evidence>
<feature type="compositionally biased region" description="Basic residues" evidence="8">
    <location>
        <begin position="136"/>
        <end position="151"/>
    </location>
</feature>
<dbReference type="Gene3D" id="2.170.270.10">
    <property type="entry name" value="SET domain"/>
    <property type="match status" value="1"/>
</dbReference>
<dbReference type="Pfam" id="PF00856">
    <property type="entry name" value="SET"/>
    <property type="match status" value="1"/>
</dbReference>
<dbReference type="SMART" id="SM00317">
    <property type="entry name" value="SET"/>
    <property type="match status" value="1"/>
</dbReference>
<keyword evidence="7" id="KW-0862">Zinc</keyword>
<dbReference type="InterPro" id="IPR050973">
    <property type="entry name" value="H3K9_Histone-Lys_N-MTase"/>
</dbReference>
<keyword evidence="10" id="KW-1185">Reference proteome</keyword>
<accession>A0A8R1Y9Y6</accession>
<gene>
    <name evidence="9" type="primary">WBGene00098524</name>
</gene>
<dbReference type="Proteomes" id="UP000005239">
    <property type="component" value="Unassembled WGS sequence"/>
</dbReference>
<accession>A0A2A6BCW9</accession>
<dbReference type="InterPro" id="IPR046341">
    <property type="entry name" value="SET_dom_sf"/>
</dbReference>
<reference evidence="9" key="2">
    <citation type="submission" date="2022-06" db="UniProtKB">
        <authorList>
            <consortium name="EnsemblMetazoa"/>
        </authorList>
    </citation>
    <scope>IDENTIFICATION</scope>
    <source>
        <strain evidence="9">PS312</strain>
    </source>
</reference>
<evidence type="ECO:0000256" key="7">
    <source>
        <dbReference type="ARBA" id="ARBA00022833"/>
    </source>
</evidence>
<dbReference type="EnsemblMetazoa" id="PPA08970.1">
    <property type="protein sequence ID" value="PPA08970.1"/>
    <property type="gene ID" value="WBGene00098524"/>
</dbReference>
<dbReference type="GO" id="GO:0032259">
    <property type="term" value="P:methylation"/>
    <property type="evidence" value="ECO:0007669"/>
    <property type="project" value="UniProtKB-KW"/>
</dbReference>
<organism evidence="9 10">
    <name type="scientific">Pristionchus pacificus</name>
    <name type="common">Parasitic nematode worm</name>
    <dbReference type="NCBI Taxonomy" id="54126"/>
    <lineage>
        <taxon>Eukaryota</taxon>
        <taxon>Metazoa</taxon>
        <taxon>Ecdysozoa</taxon>
        <taxon>Nematoda</taxon>
        <taxon>Chromadorea</taxon>
        <taxon>Rhabditida</taxon>
        <taxon>Rhabditina</taxon>
        <taxon>Diplogasteromorpha</taxon>
        <taxon>Diplogasteroidea</taxon>
        <taxon>Neodiplogasteridae</taxon>
        <taxon>Pristionchus</taxon>
    </lineage>
</organism>
<dbReference type="GO" id="GO:0042054">
    <property type="term" value="F:histone methyltransferase activity"/>
    <property type="evidence" value="ECO:0000318"/>
    <property type="project" value="GO_Central"/>
</dbReference>
<feature type="region of interest" description="Disordered" evidence="8">
    <location>
        <begin position="97"/>
        <end position="153"/>
    </location>
</feature>
<dbReference type="AlphaFoldDB" id="A0A2A6BCW9"/>
<evidence type="ECO:0000256" key="8">
    <source>
        <dbReference type="SAM" id="MobiDB-lite"/>
    </source>
</evidence>
<proteinExistence type="predicted"/>
<feature type="region of interest" description="Disordered" evidence="8">
    <location>
        <begin position="40"/>
        <end position="82"/>
    </location>
</feature>
<sequence>MGSCVSPEGATYTLLPFLYVLLGRTNMSWLKLFLPSRFSSSTHPAIRPQRDNQENDPPRADAVVKGDAARGRTRQSKESSGLLNSFLEQIPNLFSRKRKHNDVDEDEQVGGKDEDCSSRIGDQYGSEEESEQIRARPAKRVRGRRGGRRSGGRVAIAIEEDNDEEKWLKRDSSSGQQWDKSMESLHRLRAEVKAEPKGIFVENRTKKQFWQWEMALSVRTDPSHTAFDDVNFTANPTKPPTMHESMVRSILRFIEIGALCEACTNPFFLPEELLQEVAPNCTCPVPAAPIFTIPSRMAPGKTEEECYSEDWDRLCCVEYRKAREGLRAQLIHELGSEEAFNREHPLYGMKMEDREDKFGRAVHLLQLTLHAKRRSSKQAPVFIFAWRLKEGEVDLPEVWLEDGEEIVSDEVKKIIGKRGKLNHLQCKCIDGCKARCKCSLGFDDWGINKNGLLTMKRNGLGLAGTPEDSVRQPYEVENVEVSVCSEGCRCGKDCPSRFLERGSRKMAIINLSHDKGWSLRTGEDLVRGEYMVAFAAEVLPSSKLEGRQMSMMFDLPIVNAKDETTKFTLVGDRKSNEFRSANHSCTPNALAVATFSRQTGRYLPRFALFARRNMRAYESTTIDYYDHKLPADMFAFDCGCGAYGCRCVEYEHHIDE</sequence>
<dbReference type="PANTHER" id="PTHR46223">
    <property type="entry name" value="HISTONE-LYSINE N-METHYLTRANSFERASE SUV39H"/>
    <property type="match status" value="1"/>
</dbReference>
<evidence type="ECO:0000256" key="5">
    <source>
        <dbReference type="ARBA" id="ARBA00022691"/>
    </source>
</evidence>
<keyword evidence="3" id="KW-0489">Methyltransferase</keyword>
<keyword evidence="5" id="KW-0949">S-adenosyl-L-methionine</keyword>
<dbReference type="GO" id="GO:0046872">
    <property type="term" value="F:metal ion binding"/>
    <property type="evidence" value="ECO:0007669"/>
    <property type="project" value="UniProtKB-KW"/>
</dbReference>
<keyword evidence="6" id="KW-0479">Metal-binding</keyword>
<evidence type="ECO:0000313" key="10">
    <source>
        <dbReference type="Proteomes" id="UP000005239"/>
    </source>
</evidence>
<evidence type="ECO:0000256" key="1">
    <source>
        <dbReference type="ARBA" id="ARBA00004286"/>
    </source>
</evidence>
<keyword evidence="2" id="KW-0158">Chromosome</keyword>
<reference evidence="10" key="1">
    <citation type="journal article" date="2008" name="Nat. Genet.">
        <title>The Pristionchus pacificus genome provides a unique perspective on nematode lifestyle and parasitism.</title>
        <authorList>
            <person name="Dieterich C."/>
            <person name="Clifton S.W."/>
            <person name="Schuster L.N."/>
            <person name="Chinwalla A."/>
            <person name="Delehaunty K."/>
            <person name="Dinkelacker I."/>
            <person name="Fulton L."/>
            <person name="Fulton R."/>
            <person name="Godfrey J."/>
            <person name="Minx P."/>
            <person name="Mitreva M."/>
            <person name="Roeseler W."/>
            <person name="Tian H."/>
            <person name="Witte H."/>
            <person name="Yang S.P."/>
            <person name="Wilson R.K."/>
            <person name="Sommer R.J."/>
        </authorList>
    </citation>
    <scope>NUCLEOTIDE SEQUENCE [LARGE SCALE GENOMIC DNA]</scope>
    <source>
        <strain evidence="10">PS312</strain>
    </source>
</reference>
<dbReference type="GO" id="GO:0003690">
    <property type="term" value="F:double-stranded DNA binding"/>
    <property type="evidence" value="ECO:0000318"/>
    <property type="project" value="GO_Central"/>
</dbReference>
<dbReference type="InterPro" id="IPR001214">
    <property type="entry name" value="SET_dom"/>
</dbReference>
<keyword evidence="4" id="KW-0808">Transferase</keyword>
<evidence type="ECO:0000313" key="9">
    <source>
        <dbReference type="EnsemblMetazoa" id="PPA08970.1"/>
    </source>
</evidence>
<comment type="subcellular location">
    <subcellularLocation>
        <location evidence="1">Chromosome</location>
    </subcellularLocation>
</comment>
<dbReference type="PANTHER" id="PTHR46223:SF3">
    <property type="entry name" value="HISTONE-LYSINE N-METHYLTRANSFERASE SET-23"/>
    <property type="match status" value="1"/>
</dbReference>
<dbReference type="GO" id="GO:0005694">
    <property type="term" value="C:chromosome"/>
    <property type="evidence" value="ECO:0007669"/>
    <property type="project" value="UniProtKB-SubCell"/>
</dbReference>